<comment type="caution">
    <text evidence="2">The sequence shown here is derived from an EMBL/GenBank/DDBJ whole genome shotgun (WGS) entry which is preliminary data.</text>
</comment>
<dbReference type="NCBIfam" id="TIGR04376">
    <property type="entry name" value="TIGR04376 family protein"/>
    <property type="match status" value="1"/>
</dbReference>
<evidence type="ECO:0000313" key="2">
    <source>
        <dbReference type="EMBL" id="KFF41608.1"/>
    </source>
</evidence>
<protein>
    <recommendedName>
        <fullName evidence="4">TIGR04376 family protein</fullName>
    </recommendedName>
</protein>
<keyword evidence="1" id="KW-0175">Coiled coil</keyword>
<dbReference type="EMBL" id="JPSP01000004">
    <property type="protein sequence ID" value="KFF41608.1"/>
    <property type="molecule type" value="Genomic_DNA"/>
</dbReference>
<accession>A0A086CHE4</accession>
<dbReference type="InterPro" id="IPR030816">
    <property type="entry name" value="CHP04376"/>
</dbReference>
<dbReference type="STRING" id="1527444.ucyna2_00481"/>
<dbReference type="Proteomes" id="UP000028922">
    <property type="component" value="Unassembled WGS sequence"/>
</dbReference>
<dbReference type="eggNOG" id="COG1842">
    <property type="taxonomic scope" value="Bacteria"/>
</dbReference>
<evidence type="ECO:0000256" key="1">
    <source>
        <dbReference type="SAM" id="Coils"/>
    </source>
</evidence>
<reference evidence="2 3" key="1">
    <citation type="submission" date="2014-08" db="EMBL/GenBank/DDBJ databases">
        <title>Comparative genomics reveals surprising divergence of two closely related strains of uncultivated UCYN-A cyanobacteria.</title>
        <authorList>
            <person name="Bombar D."/>
            <person name="Heller P."/>
            <person name="Sanchez-Baracaldo P."/>
            <person name="Carter B.J."/>
            <person name="Zert J.P."/>
        </authorList>
    </citation>
    <scope>NUCLEOTIDE SEQUENCE [LARGE SCALE GENOMIC DNA]</scope>
</reference>
<name>A0A086CHE4_9CHRO</name>
<gene>
    <name evidence="2" type="ORF">ucyna2_00481</name>
</gene>
<organism evidence="2 3">
    <name type="scientific">Candidatus Atelocyanobacterium thalassa isolate SIO64986</name>
    <dbReference type="NCBI Taxonomy" id="1527444"/>
    <lineage>
        <taxon>Bacteria</taxon>
        <taxon>Bacillati</taxon>
        <taxon>Cyanobacteriota</taxon>
        <taxon>Cyanophyceae</taxon>
        <taxon>Oscillatoriophycideae</taxon>
        <taxon>Chroococcales</taxon>
        <taxon>Aphanothecaceae</taxon>
        <taxon>Candidatus Atelocyanobacterium</taxon>
        <taxon>Candidatus Atelocyanobacterium thalassae</taxon>
    </lineage>
</organism>
<proteinExistence type="predicted"/>
<evidence type="ECO:0000313" key="3">
    <source>
        <dbReference type="Proteomes" id="UP000028922"/>
    </source>
</evidence>
<dbReference type="AlphaFoldDB" id="A0A086CHE4"/>
<sequence length="187" mass="22226">MNLLSDLGKFLETRLEEFLQSNPNLELQYLLEQLREQEQKTLKLITEKHEEKKDLEIKIISLAEEVKVWHGRILKAKLAKRLDLSKAAQEREILLIQQGNQLWEEMEKAKQKIIQGKALLNQIMKRRQEIQAKTIEFKASEANSDYFINTEKQNIKENNFQKTSDSLEADFQLWELDNEMEELKRNI</sequence>
<feature type="coiled-coil region" evidence="1">
    <location>
        <begin position="31"/>
        <end position="65"/>
    </location>
</feature>
<evidence type="ECO:0008006" key="4">
    <source>
        <dbReference type="Google" id="ProtNLM"/>
    </source>
</evidence>
<dbReference type="PATRIC" id="fig|1527444.3.peg.461"/>